<name>A0A6J7F4U1_9ZZZZ</name>
<dbReference type="GO" id="GO:0016491">
    <property type="term" value="F:oxidoreductase activity"/>
    <property type="evidence" value="ECO:0007669"/>
    <property type="project" value="UniProtKB-KW"/>
</dbReference>
<dbReference type="PRINTS" id="PR00080">
    <property type="entry name" value="SDRFAMILY"/>
</dbReference>
<dbReference type="EMBL" id="CAEZUD010000030">
    <property type="protein sequence ID" value="CAB4590719.1"/>
    <property type="molecule type" value="Genomic_DNA"/>
</dbReference>
<accession>A0A6J7F4U1</accession>
<proteinExistence type="inferred from homology"/>
<dbReference type="InterPro" id="IPR036291">
    <property type="entry name" value="NAD(P)-bd_dom_sf"/>
</dbReference>
<organism evidence="4">
    <name type="scientific">freshwater metagenome</name>
    <dbReference type="NCBI Taxonomy" id="449393"/>
    <lineage>
        <taxon>unclassified sequences</taxon>
        <taxon>metagenomes</taxon>
        <taxon>ecological metagenomes</taxon>
    </lineage>
</organism>
<evidence type="ECO:0000313" key="4">
    <source>
        <dbReference type="EMBL" id="CAB4887189.1"/>
    </source>
</evidence>
<dbReference type="FunFam" id="3.40.50.720:FF:000084">
    <property type="entry name" value="Short-chain dehydrogenase reductase"/>
    <property type="match status" value="1"/>
</dbReference>
<dbReference type="InterPro" id="IPR020904">
    <property type="entry name" value="Sc_DH/Rdtase_CS"/>
</dbReference>
<dbReference type="PRINTS" id="PR00081">
    <property type="entry name" value="GDHRDH"/>
</dbReference>
<dbReference type="SUPFAM" id="SSF51735">
    <property type="entry name" value="NAD(P)-binding Rossmann-fold domains"/>
    <property type="match status" value="1"/>
</dbReference>
<sequence>MSDRVAGRVAIVTGAASGIGEASAIRLAEEGASVICADLNAEGAEQTAQAIVAKGGTAIGYTIDISDSTQCDAIVAKAVSTYGAIDILVNNAGVNLPGVFHEVTNATIERTLSVNVMGAMYLTRAALPHMLKNSRGSIVNMSSVNGLVSEPFLSVYSASKGAIVMFTRGIALDYAKTGIRCNAICPGWVDTPINHAHAKMLGGLDHVYKTIDSFQPIGRPGTPREIANLVLFLASDEASFMTGSIVSADGGMTAQ</sequence>
<dbReference type="CDD" id="cd05233">
    <property type="entry name" value="SDR_c"/>
    <property type="match status" value="1"/>
</dbReference>
<evidence type="ECO:0000256" key="1">
    <source>
        <dbReference type="ARBA" id="ARBA00006484"/>
    </source>
</evidence>
<reference evidence="4" key="1">
    <citation type="submission" date="2020-05" db="EMBL/GenBank/DDBJ databases">
        <authorList>
            <person name="Chiriac C."/>
            <person name="Salcher M."/>
            <person name="Ghai R."/>
            <person name="Kavagutti S V."/>
        </authorList>
    </citation>
    <scope>NUCLEOTIDE SEQUENCE</scope>
</reference>
<dbReference type="InterPro" id="IPR002347">
    <property type="entry name" value="SDR_fam"/>
</dbReference>
<dbReference type="EMBL" id="CAFBME010000001">
    <property type="protein sequence ID" value="CAB4887189.1"/>
    <property type="molecule type" value="Genomic_DNA"/>
</dbReference>
<dbReference type="PANTHER" id="PTHR43477:SF1">
    <property type="entry name" value="DIHYDROANTICAPSIN 7-DEHYDROGENASE"/>
    <property type="match status" value="1"/>
</dbReference>
<dbReference type="PROSITE" id="PS00061">
    <property type="entry name" value="ADH_SHORT"/>
    <property type="match status" value="1"/>
</dbReference>
<dbReference type="PANTHER" id="PTHR43477">
    <property type="entry name" value="DIHYDROANTICAPSIN 7-DEHYDROGENASE"/>
    <property type="match status" value="1"/>
</dbReference>
<dbReference type="Pfam" id="PF13561">
    <property type="entry name" value="adh_short_C2"/>
    <property type="match status" value="1"/>
</dbReference>
<gene>
    <name evidence="3" type="ORF">UFOPK1778_00680</name>
    <name evidence="4" type="ORF">UFOPK3555_00005</name>
</gene>
<dbReference type="AlphaFoldDB" id="A0A6J7F4U1"/>
<evidence type="ECO:0000313" key="3">
    <source>
        <dbReference type="EMBL" id="CAB4590719.1"/>
    </source>
</evidence>
<evidence type="ECO:0000256" key="2">
    <source>
        <dbReference type="ARBA" id="ARBA00023002"/>
    </source>
</evidence>
<keyword evidence="2" id="KW-0560">Oxidoreductase</keyword>
<dbReference type="Gene3D" id="3.40.50.720">
    <property type="entry name" value="NAD(P)-binding Rossmann-like Domain"/>
    <property type="match status" value="1"/>
</dbReference>
<dbReference type="NCBIfam" id="NF005559">
    <property type="entry name" value="PRK07231.1"/>
    <property type="match status" value="1"/>
</dbReference>
<comment type="similarity">
    <text evidence="1">Belongs to the short-chain dehydrogenases/reductases (SDR) family.</text>
</comment>
<protein>
    <submittedName>
        <fullName evidence="4">Unannotated protein</fullName>
    </submittedName>
</protein>
<dbReference type="InterPro" id="IPR051122">
    <property type="entry name" value="SDR_DHRS6-like"/>
</dbReference>